<feature type="compositionally biased region" description="Basic residues" evidence="4">
    <location>
        <begin position="75"/>
        <end position="86"/>
    </location>
</feature>
<keyword evidence="3" id="KW-0833">Ubl conjugation pathway</keyword>
<evidence type="ECO:0000256" key="3">
    <source>
        <dbReference type="RuleBase" id="RU367104"/>
    </source>
</evidence>
<dbReference type="EMBL" id="JAQMWT010000614">
    <property type="protein sequence ID" value="KAJ8598948.1"/>
    <property type="molecule type" value="Genomic_DNA"/>
</dbReference>
<dbReference type="GO" id="GO:0030968">
    <property type="term" value="P:endoplasmic reticulum unfolded protein response"/>
    <property type="evidence" value="ECO:0007669"/>
    <property type="project" value="TreeGrafter"/>
</dbReference>
<dbReference type="PROSITE" id="PS50802">
    <property type="entry name" value="OTU"/>
    <property type="match status" value="1"/>
</dbReference>
<sequence length="284" mass="32241">MDYSPRRIFRRRLAAPRSPNEFPLVQRGGGTAASVVEEPPTRCRREGEEKRSRRRQLSGGGTPEDAVKDYWQPPKKGRRRKKRRPVMARYVETPVDLDVSEEKPRRCCARCDGPHEATACPWFRKERDKHPDARRRKPKELGSDEAPVVARRARVVPQPPDGSCLFHSLSFGLKDGRTASTLRRDIATFIRENPDLKIADTPLRDWIKWESRASVATYASRMAHAGWGGAIEMAAASELSNVSIEVYEPCATGFRRISLFHKPHAKTTVRVCYRGGVHYDALVL</sequence>
<gene>
    <name evidence="6" type="ORF">CTAYLR_009645</name>
</gene>
<evidence type="ECO:0000313" key="6">
    <source>
        <dbReference type="EMBL" id="KAJ8598948.1"/>
    </source>
</evidence>
<dbReference type="Gene3D" id="3.90.70.80">
    <property type="match status" value="1"/>
</dbReference>
<evidence type="ECO:0000256" key="1">
    <source>
        <dbReference type="ARBA" id="ARBA00000707"/>
    </source>
</evidence>
<dbReference type="GO" id="GO:0004843">
    <property type="term" value="F:cysteine-type deubiquitinase activity"/>
    <property type="evidence" value="ECO:0007669"/>
    <property type="project" value="UniProtKB-UniRule"/>
</dbReference>
<reference evidence="6" key="1">
    <citation type="submission" date="2023-01" db="EMBL/GenBank/DDBJ databases">
        <title>Metagenome sequencing of chrysophaentin producing Chrysophaeum taylorii.</title>
        <authorList>
            <person name="Davison J."/>
            <person name="Bewley C."/>
        </authorList>
    </citation>
    <scope>NUCLEOTIDE SEQUENCE</scope>
    <source>
        <strain evidence="6">NIES-1699</strain>
    </source>
</reference>
<keyword evidence="3" id="KW-0645">Protease</keyword>
<dbReference type="EC" id="3.4.19.12" evidence="3"/>
<accession>A0AAD7XGZ4</accession>
<dbReference type="SUPFAM" id="SSF54001">
    <property type="entry name" value="Cysteine proteinases"/>
    <property type="match status" value="1"/>
</dbReference>
<keyword evidence="3" id="KW-0788">Thiol protease</keyword>
<feature type="compositionally biased region" description="Basic and acidic residues" evidence="4">
    <location>
        <begin position="39"/>
        <end position="51"/>
    </location>
</feature>
<keyword evidence="3" id="KW-0963">Cytoplasm</keyword>
<evidence type="ECO:0000313" key="7">
    <source>
        <dbReference type="Proteomes" id="UP001230188"/>
    </source>
</evidence>
<evidence type="ECO:0000259" key="5">
    <source>
        <dbReference type="PROSITE" id="PS50802"/>
    </source>
</evidence>
<comment type="function">
    <text evidence="3">Hydrolase that can remove conjugated ubiquitin from proteins and may therefore play an important regulatory role at the level of protein turnover by preventing degradation.</text>
</comment>
<dbReference type="GO" id="GO:0016579">
    <property type="term" value="P:protein deubiquitination"/>
    <property type="evidence" value="ECO:0007669"/>
    <property type="project" value="TreeGrafter"/>
</dbReference>
<name>A0AAD7XGZ4_9STRA</name>
<keyword evidence="2 3" id="KW-0378">Hydrolase</keyword>
<dbReference type="PANTHER" id="PTHR13312:SF0">
    <property type="entry name" value="UBIQUITIN THIOESTERASE OTU1"/>
    <property type="match status" value="1"/>
</dbReference>
<comment type="catalytic activity">
    <reaction evidence="1 3">
        <text>Thiol-dependent hydrolysis of ester, thioester, amide, peptide and isopeptide bonds formed by the C-terminal Gly of ubiquitin (a 76-residue protein attached to proteins as an intracellular targeting signal).</text>
        <dbReference type="EC" id="3.4.19.12"/>
    </reaction>
</comment>
<dbReference type="InterPro" id="IPR003323">
    <property type="entry name" value="OTU_dom"/>
</dbReference>
<dbReference type="Proteomes" id="UP001230188">
    <property type="component" value="Unassembled WGS sequence"/>
</dbReference>
<dbReference type="GO" id="GO:0005634">
    <property type="term" value="C:nucleus"/>
    <property type="evidence" value="ECO:0007669"/>
    <property type="project" value="TreeGrafter"/>
</dbReference>
<proteinExistence type="predicted"/>
<comment type="subcellular location">
    <subcellularLocation>
        <location evidence="3">Cytoplasm</location>
    </subcellularLocation>
</comment>
<dbReference type="AlphaFoldDB" id="A0AAD7XGZ4"/>
<keyword evidence="7" id="KW-1185">Reference proteome</keyword>
<evidence type="ECO:0000256" key="2">
    <source>
        <dbReference type="ARBA" id="ARBA00022801"/>
    </source>
</evidence>
<dbReference type="GO" id="GO:0036503">
    <property type="term" value="P:ERAD pathway"/>
    <property type="evidence" value="ECO:0007669"/>
    <property type="project" value="TreeGrafter"/>
</dbReference>
<dbReference type="Pfam" id="PF02338">
    <property type="entry name" value="OTU"/>
    <property type="match status" value="1"/>
</dbReference>
<dbReference type="CDD" id="cd22744">
    <property type="entry name" value="OTU"/>
    <property type="match status" value="1"/>
</dbReference>
<protein>
    <recommendedName>
        <fullName evidence="3">Ubiquitin thioesterase OTU</fullName>
        <ecNumber evidence="3">3.4.19.12</ecNumber>
    </recommendedName>
</protein>
<feature type="domain" description="OTU" evidence="5">
    <location>
        <begin position="153"/>
        <end position="284"/>
    </location>
</feature>
<evidence type="ECO:0000256" key="4">
    <source>
        <dbReference type="SAM" id="MobiDB-lite"/>
    </source>
</evidence>
<comment type="caution">
    <text evidence="6">The sequence shown here is derived from an EMBL/GenBank/DDBJ whole genome shotgun (WGS) entry which is preliminary data.</text>
</comment>
<dbReference type="GO" id="GO:0005829">
    <property type="term" value="C:cytosol"/>
    <property type="evidence" value="ECO:0007669"/>
    <property type="project" value="TreeGrafter"/>
</dbReference>
<dbReference type="PANTHER" id="PTHR13312">
    <property type="entry name" value="HIV-INDUCED PROTEIN-7-LIKE PROTEASE"/>
    <property type="match status" value="1"/>
</dbReference>
<organism evidence="6 7">
    <name type="scientific">Chrysophaeum taylorii</name>
    <dbReference type="NCBI Taxonomy" id="2483200"/>
    <lineage>
        <taxon>Eukaryota</taxon>
        <taxon>Sar</taxon>
        <taxon>Stramenopiles</taxon>
        <taxon>Ochrophyta</taxon>
        <taxon>Pelagophyceae</taxon>
        <taxon>Pelagomonadales</taxon>
        <taxon>Pelagomonadaceae</taxon>
        <taxon>Chrysophaeum</taxon>
    </lineage>
</organism>
<feature type="region of interest" description="Disordered" evidence="4">
    <location>
        <begin position="1"/>
        <end position="87"/>
    </location>
</feature>
<dbReference type="InterPro" id="IPR038765">
    <property type="entry name" value="Papain-like_cys_pep_sf"/>
</dbReference>